<dbReference type="PANTHER" id="PTHR24269:SF16">
    <property type="entry name" value="PROTEIN SLG1"/>
    <property type="match status" value="1"/>
</dbReference>
<evidence type="ECO:0000256" key="6">
    <source>
        <dbReference type="ARBA" id="ARBA00023180"/>
    </source>
</evidence>
<keyword evidence="4" id="KW-1133">Transmembrane helix</keyword>
<dbReference type="Proteomes" id="UP000749559">
    <property type="component" value="Unassembled WGS sequence"/>
</dbReference>
<evidence type="ECO:0000313" key="9">
    <source>
        <dbReference type="EMBL" id="CAH1798174.1"/>
    </source>
</evidence>
<comment type="subcellular location">
    <subcellularLocation>
        <location evidence="1">Membrane</location>
        <topology evidence="1">Single-pass membrane protein</topology>
    </subcellularLocation>
</comment>
<sequence>MKRLTVFAAYFVVISSAHELCTREDAERLSYEIAELKENNQDTYIGCFIDVVRDRDLTNLQGFFPATHATPNTLDFCSKRCRILGFIYMGVQNGQDCWCSNTYGKHGEAPHSQCNVPCPGNRDTMCGAGQRNSIYKLVQTHNENYVGCFIDVGRDRDMTNFQGLFPATHATPNTLGFCSVKCRKLGFKYMGVQNGQDCWCSNTYGKHEDAEQMGSYTWECKMARIAGVATLMESMVRRITRAATFRALDIEMICVEDSIGILFTNLMADDTQREHLVTQDNRLVASRNNLDSHH</sequence>
<keyword evidence="10" id="KW-1185">Reference proteome</keyword>
<dbReference type="OrthoDB" id="6151979at2759"/>
<dbReference type="PANTHER" id="PTHR24269">
    <property type="entry name" value="KREMEN PROTEIN"/>
    <property type="match status" value="1"/>
</dbReference>
<feature type="domain" description="WSC" evidence="8">
    <location>
        <begin position="41"/>
        <end position="138"/>
    </location>
</feature>
<evidence type="ECO:0000256" key="2">
    <source>
        <dbReference type="ARBA" id="ARBA00022692"/>
    </source>
</evidence>
<keyword evidence="3 7" id="KW-0732">Signal</keyword>
<gene>
    <name evidence="9" type="ORF">OFUS_LOCUS22346</name>
</gene>
<name>A0A8S4PZJ0_OWEFU</name>
<dbReference type="EMBL" id="CAIIXF020000011">
    <property type="protein sequence ID" value="CAH1798174.1"/>
    <property type="molecule type" value="Genomic_DNA"/>
</dbReference>
<evidence type="ECO:0000256" key="5">
    <source>
        <dbReference type="ARBA" id="ARBA00023136"/>
    </source>
</evidence>
<dbReference type="GO" id="GO:0005886">
    <property type="term" value="C:plasma membrane"/>
    <property type="evidence" value="ECO:0007669"/>
    <property type="project" value="TreeGrafter"/>
</dbReference>
<keyword evidence="5" id="KW-0472">Membrane</keyword>
<dbReference type="AlphaFoldDB" id="A0A8S4PZJ0"/>
<evidence type="ECO:0000256" key="7">
    <source>
        <dbReference type="SAM" id="SignalP"/>
    </source>
</evidence>
<evidence type="ECO:0000259" key="8">
    <source>
        <dbReference type="PROSITE" id="PS51212"/>
    </source>
</evidence>
<evidence type="ECO:0000256" key="1">
    <source>
        <dbReference type="ARBA" id="ARBA00004167"/>
    </source>
</evidence>
<dbReference type="PROSITE" id="PS51212">
    <property type="entry name" value="WSC"/>
    <property type="match status" value="1"/>
</dbReference>
<protein>
    <recommendedName>
        <fullName evidence="8">WSC domain-containing protein</fullName>
    </recommendedName>
</protein>
<feature type="signal peptide" evidence="7">
    <location>
        <begin position="1"/>
        <end position="17"/>
    </location>
</feature>
<dbReference type="Pfam" id="PF01822">
    <property type="entry name" value="WSC"/>
    <property type="match status" value="2"/>
</dbReference>
<keyword evidence="6" id="KW-0325">Glycoprotein</keyword>
<evidence type="ECO:0000256" key="4">
    <source>
        <dbReference type="ARBA" id="ARBA00022989"/>
    </source>
</evidence>
<reference evidence="9" key="1">
    <citation type="submission" date="2022-03" db="EMBL/GenBank/DDBJ databases">
        <authorList>
            <person name="Martin C."/>
        </authorList>
    </citation>
    <scope>NUCLEOTIDE SEQUENCE</scope>
</reference>
<dbReference type="InterPro" id="IPR051836">
    <property type="entry name" value="Kremen_rcpt"/>
</dbReference>
<dbReference type="InterPro" id="IPR002889">
    <property type="entry name" value="WSC_carb-bd"/>
</dbReference>
<feature type="chain" id="PRO_5035903889" description="WSC domain-containing protein" evidence="7">
    <location>
        <begin position="18"/>
        <end position="294"/>
    </location>
</feature>
<organism evidence="9 10">
    <name type="scientific">Owenia fusiformis</name>
    <name type="common">Polychaete worm</name>
    <dbReference type="NCBI Taxonomy" id="6347"/>
    <lineage>
        <taxon>Eukaryota</taxon>
        <taxon>Metazoa</taxon>
        <taxon>Spiralia</taxon>
        <taxon>Lophotrochozoa</taxon>
        <taxon>Annelida</taxon>
        <taxon>Polychaeta</taxon>
        <taxon>Sedentaria</taxon>
        <taxon>Canalipalpata</taxon>
        <taxon>Sabellida</taxon>
        <taxon>Oweniida</taxon>
        <taxon>Oweniidae</taxon>
        <taxon>Owenia</taxon>
    </lineage>
</organism>
<comment type="caution">
    <text evidence="9">The sequence shown here is derived from an EMBL/GenBank/DDBJ whole genome shotgun (WGS) entry which is preliminary data.</text>
</comment>
<evidence type="ECO:0000256" key="3">
    <source>
        <dbReference type="ARBA" id="ARBA00022729"/>
    </source>
</evidence>
<proteinExistence type="predicted"/>
<keyword evidence="2" id="KW-0812">Transmembrane</keyword>
<accession>A0A8S4PZJ0</accession>
<evidence type="ECO:0000313" key="10">
    <source>
        <dbReference type="Proteomes" id="UP000749559"/>
    </source>
</evidence>
<dbReference type="SMART" id="SM00321">
    <property type="entry name" value="WSC"/>
    <property type="match status" value="1"/>
</dbReference>